<evidence type="ECO:0000259" key="8">
    <source>
        <dbReference type="Pfam" id="PF22366"/>
    </source>
</evidence>
<feature type="domain" description="External alternative NADH-ubiquinone oxidoreductase-like C-terminal" evidence="8">
    <location>
        <begin position="367"/>
        <end position="422"/>
    </location>
</feature>
<evidence type="ECO:0000313" key="9">
    <source>
        <dbReference type="EMBL" id="OWK40253.1"/>
    </source>
</evidence>
<evidence type="ECO:0000256" key="5">
    <source>
        <dbReference type="ARBA" id="ARBA00023002"/>
    </source>
</evidence>
<evidence type="ECO:0000256" key="4">
    <source>
        <dbReference type="ARBA" id="ARBA00022827"/>
    </source>
</evidence>
<dbReference type="Proteomes" id="UP000214646">
    <property type="component" value="Unassembled WGS sequence"/>
</dbReference>
<dbReference type="EMBL" id="NIDE01000008">
    <property type="protein sequence ID" value="OWK40253.1"/>
    <property type="molecule type" value="Genomic_DNA"/>
</dbReference>
<evidence type="ECO:0000256" key="6">
    <source>
        <dbReference type="SAM" id="Phobius"/>
    </source>
</evidence>
<comment type="cofactor">
    <cofactor evidence="1">
        <name>FAD</name>
        <dbReference type="ChEBI" id="CHEBI:57692"/>
    </cofactor>
</comment>
<keyword evidence="6" id="KW-0812">Transmembrane</keyword>
<dbReference type="PRINTS" id="PR00411">
    <property type="entry name" value="PNDRDTASEI"/>
</dbReference>
<keyword evidence="6" id="KW-0472">Membrane</keyword>
<sequence>MTENTTGTHSEHQVVVVGGGFGGLYCAQALRSTPVKVTLIDRRNFHLFQPLLYQVATGGLSPANIAAPLRTIFNYQNNARVLMAEVTGFDVAGKKVLTKDGAAIPFDTLVVATGSTYHYFGKDEWAPLAPGLKTLEDATEIRRRVLSAFERAEREPDPAVRKRLLTFVVVGGGPTGVEMAGTISELARYTLRHDFRVIDPATARVLLVEGHPHVIPTFHEKLQKKAAEMLATIGVEVWNNCHVEAISPDAVTVCMSTTKEKRQIETQTVVWAAGVKASPLGKFLADAIGGGIEVDRSGRVAVGPDCSIAGHPNLFVLGDLALQKGADGKPLPGLAPVAMQQGRYAADVIRRRVKGESAPGPFHYWDKGTMATIGRSRAVAEAGPFRFSGLLAWLAWLFIHIMYLAQFSNRVLVLLQWIWNYMSRNRSALLITNERPAQGFDQGVKPAAK</sequence>
<comment type="caution">
    <text evidence="9">The sequence shown here is derived from an EMBL/GenBank/DDBJ whole genome shotgun (WGS) entry which is preliminary data.</text>
</comment>
<dbReference type="RefSeq" id="WP_088256207.1">
    <property type="nucleotide sequence ID" value="NZ_NIDE01000008.1"/>
</dbReference>
<feature type="domain" description="FAD/NAD(P)-binding" evidence="7">
    <location>
        <begin position="13"/>
        <end position="342"/>
    </location>
</feature>
<dbReference type="Pfam" id="PF07992">
    <property type="entry name" value="Pyr_redox_2"/>
    <property type="match status" value="1"/>
</dbReference>
<protein>
    <submittedName>
        <fullName evidence="9">NADH dehydrogenase</fullName>
    </submittedName>
</protein>
<dbReference type="PANTHER" id="PTHR42913">
    <property type="entry name" value="APOPTOSIS-INDUCING FACTOR 1"/>
    <property type="match status" value="1"/>
</dbReference>
<organism evidence="9 10">
    <name type="scientific">Fimbriiglobus ruber</name>
    <dbReference type="NCBI Taxonomy" id="1908690"/>
    <lineage>
        <taxon>Bacteria</taxon>
        <taxon>Pseudomonadati</taxon>
        <taxon>Planctomycetota</taxon>
        <taxon>Planctomycetia</taxon>
        <taxon>Gemmatales</taxon>
        <taxon>Gemmataceae</taxon>
        <taxon>Fimbriiglobus</taxon>
    </lineage>
</organism>
<feature type="transmembrane region" description="Helical" evidence="6">
    <location>
        <begin position="385"/>
        <end position="405"/>
    </location>
</feature>
<proteinExistence type="inferred from homology"/>
<keyword evidence="4" id="KW-0274">FAD</keyword>
<name>A0A225DH02_9BACT</name>
<dbReference type="Pfam" id="PF22366">
    <property type="entry name" value="NDH2_C"/>
    <property type="match status" value="1"/>
</dbReference>
<accession>A0A225DH02</accession>
<dbReference type="PRINTS" id="PR00368">
    <property type="entry name" value="FADPNR"/>
</dbReference>
<reference evidence="10" key="1">
    <citation type="submission" date="2017-06" db="EMBL/GenBank/DDBJ databases">
        <title>Genome analysis of Fimbriiglobus ruber SP5, the first member of the order Planctomycetales with confirmed chitinolytic capability.</title>
        <authorList>
            <person name="Ravin N.V."/>
            <person name="Rakitin A.L."/>
            <person name="Ivanova A.A."/>
            <person name="Beletsky A.V."/>
            <person name="Kulichevskaya I.S."/>
            <person name="Mardanov A.V."/>
            <person name="Dedysh S.N."/>
        </authorList>
    </citation>
    <scope>NUCLEOTIDE SEQUENCE [LARGE SCALE GENOMIC DNA]</scope>
    <source>
        <strain evidence="10">SP5</strain>
    </source>
</reference>
<dbReference type="InterPro" id="IPR023753">
    <property type="entry name" value="FAD/NAD-binding_dom"/>
</dbReference>
<evidence type="ECO:0000256" key="2">
    <source>
        <dbReference type="ARBA" id="ARBA00005272"/>
    </source>
</evidence>
<dbReference type="GO" id="GO:0003955">
    <property type="term" value="F:NAD(P)H dehydrogenase (quinone) activity"/>
    <property type="evidence" value="ECO:0007669"/>
    <property type="project" value="TreeGrafter"/>
</dbReference>
<keyword evidence="10" id="KW-1185">Reference proteome</keyword>
<keyword evidence="3" id="KW-0285">Flavoprotein</keyword>
<evidence type="ECO:0000259" key="7">
    <source>
        <dbReference type="Pfam" id="PF07992"/>
    </source>
</evidence>
<comment type="similarity">
    <text evidence="2">Belongs to the NADH dehydrogenase family.</text>
</comment>
<dbReference type="PANTHER" id="PTHR42913:SF3">
    <property type="entry name" value="64 KDA MITOCHONDRIAL NADH DEHYDROGENASE (EUROFUNG)"/>
    <property type="match status" value="1"/>
</dbReference>
<dbReference type="AlphaFoldDB" id="A0A225DH02"/>
<evidence type="ECO:0000313" key="10">
    <source>
        <dbReference type="Proteomes" id="UP000214646"/>
    </source>
</evidence>
<dbReference type="OrthoDB" id="9781621at2"/>
<gene>
    <name evidence="9" type="ORF">FRUB_05172</name>
</gene>
<keyword evidence="6" id="KW-1133">Transmembrane helix</keyword>
<evidence type="ECO:0000256" key="1">
    <source>
        <dbReference type="ARBA" id="ARBA00001974"/>
    </source>
</evidence>
<dbReference type="Gene3D" id="3.50.50.100">
    <property type="match status" value="1"/>
</dbReference>
<dbReference type="InterPro" id="IPR051169">
    <property type="entry name" value="NADH-Q_oxidoreductase"/>
</dbReference>
<dbReference type="GO" id="GO:0019646">
    <property type="term" value="P:aerobic electron transport chain"/>
    <property type="evidence" value="ECO:0007669"/>
    <property type="project" value="TreeGrafter"/>
</dbReference>
<evidence type="ECO:0000256" key="3">
    <source>
        <dbReference type="ARBA" id="ARBA00022630"/>
    </source>
</evidence>
<dbReference type="SUPFAM" id="SSF51905">
    <property type="entry name" value="FAD/NAD(P)-binding domain"/>
    <property type="match status" value="1"/>
</dbReference>
<dbReference type="InterPro" id="IPR054585">
    <property type="entry name" value="NDH2-like_C"/>
</dbReference>
<keyword evidence="5" id="KW-0560">Oxidoreductase</keyword>
<dbReference type="InterPro" id="IPR036188">
    <property type="entry name" value="FAD/NAD-bd_sf"/>
</dbReference>